<dbReference type="Gene3D" id="1.10.510.10">
    <property type="entry name" value="Transferase(Phosphotransferase) domain 1"/>
    <property type="match status" value="2"/>
</dbReference>
<proteinExistence type="predicted"/>
<dbReference type="GO" id="GO:0000278">
    <property type="term" value="P:mitotic cell cycle"/>
    <property type="evidence" value="ECO:0007669"/>
    <property type="project" value="TreeGrafter"/>
</dbReference>
<dbReference type="AlphaFoldDB" id="A0A915MGG7"/>
<evidence type="ECO:0000313" key="1">
    <source>
        <dbReference type="Proteomes" id="UP000887561"/>
    </source>
</evidence>
<dbReference type="GO" id="GO:0005737">
    <property type="term" value="C:cytoplasm"/>
    <property type="evidence" value="ECO:0007669"/>
    <property type="project" value="TreeGrafter"/>
</dbReference>
<dbReference type="PANTHER" id="PTHR24419:SF18">
    <property type="entry name" value="SERINE_THREONINE-PROTEIN KINASE HASPIN"/>
    <property type="match status" value="1"/>
</dbReference>
<dbReference type="PANTHER" id="PTHR24419">
    <property type="entry name" value="INTERLEUKIN-1 RECEPTOR-ASSOCIATED KINASE"/>
    <property type="match status" value="1"/>
</dbReference>
<dbReference type="GO" id="GO:0072354">
    <property type="term" value="F:histone H3T3 kinase activity"/>
    <property type="evidence" value="ECO:0007669"/>
    <property type="project" value="TreeGrafter"/>
</dbReference>
<dbReference type="Proteomes" id="UP000887561">
    <property type="component" value="Unplaced"/>
</dbReference>
<reference evidence="2" key="1">
    <citation type="submission" date="2022-11" db="UniProtKB">
        <authorList>
            <consortium name="WormBaseParasite"/>
        </authorList>
    </citation>
    <scope>IDENTIFICATION</scope>
</reference>
<evidence type="ECO:0000313" key="2">
    <source>
        <dbReference type="WBParaSite" id="scaffold35846_cov238.g22776"/>
    </source>
</evidence>
<dbReference type="GO" id="GO:0035556">
    <property type="term" value="P:intracellular signal transduction"/>
    <property type="evidence" value="ECO:0007669"/>
    <property type="project" value="TreeGrafter"/>
</dbReference>
<dbReference type="GO" id="GO:0005634">
    <property type="term" value="C:nucleus"/>
    <property type="evidence" value="ECO:0007669"/>
    <property type="project" value="TreeGrafter"/>
</dbReference>
<organism evidence="1 2">
    <name type="scientific">Meloidogyne javanica</name>
    <name type="common">Root-knot nematode worm</name>
    <dbReference type="NCBI Taxonomy" id="6303"/>
    <lineage>
        <taxon>Eukaryota</taxon>
        <taxon>Metazoa</taxon>
        <taxon>Ecdysozoa</taxon>
        <taxon>Nematoda</taxon>
        <taxon>Chromadorea</taxon>
        <taxon>Rhabditida</taxon>
        <taxon>Tylenchina</taxon>
        <taxon>Tylenchomorpha</taxon>
        <taxon>Tylenchoidea</taxon>
        <taxon>Meloidogynidae</taxon>
        <taxon>Meloidogyninae</taxon>
        <taxon>Meloidogyne</taxon>
        <taxon>Meloidogyne incognita group</taxon>
    </lineage>
</organism>
<name>A0A915MGG7_MELJA</name>
<keyword evidence="1" id="KW-1185">Reference proteome</keyword>
<protein>
    <submittedName>
        <fullName evidence="2">Uncharacterized protein</fullName>
    </submittedName>
</protein>
<sequence>MARYTKHPTGRKAGFSCKVIDNDEINVKVATEDEAVTKLLELCNEDRIINWEEFLNLYENFKCIEKLGEGDYGEVIPITYTNSAEIIYSEVFISRQVSELNDRDLCFIKLLRASVVKGIYHNELLDKWHNIKSKIKTARFMFNDKEIKINTYGLNVKIIDFTNSRITSSDGMPIFVDLAEAKGIFDGDALEEYQFMFNDKEIKINTYGVNVKIIDFTNSRITNSDGMPIFVDLAEAKGIFDGNALEE</sequence>
<accession>A0A915MGG7</accession>
<dbReference type="WBParaSite" id="scaffold35846_cov238.g22776">
    <property type="protein sequence ID" value="scaffold35846_cov238.g22776"/>
    <property type="gene ID" value="scaffold35846_cov238.g22776"/>
</dbReference>